<dbReference type="RefSeq" id="WP_222198621.1">
    <property type="nucleotide sequence ID" value="NZ_JAIMFO010000004.1"/>
</dbReference>
<evidence type="ECO:0000313" key="5">
    <source>
        <dbReference type="Proteomes" id="UP000700908"/>
    </source>
</evidence>
<evidence type="ECO:0000313" key="4">
    <source>
        <dbReference type="EMBL" id="MBY4796898.1"/>
    </source>
</evidence>
<dbReference type="InterPro" id="IPR036390">
    <property type="entry name" value="WH_DNA-bd_sf"/>
</dbReference>
<dbReference type="SMART" id="SM00420">
    <property type="entry name" value="HTH_DEOR"/>
    <property type="match status" value="1"/>
</dbReference>
<reference evidence="4 5" key="1">
    <citation type="submission" date="2021-08" db="EMBL/GenBank/DDBJ databases">
        <title>Collinsella faecalis sp. nov. isolated from swine faeces.</title>
        <authorList>
            <person name="Oh B.S."/>
            <person name="Lee J.H."/>
        </authorList>
    </citation>
    <scope>NUCLEOTIDE SEQUENCE [LARGE SCALE GENOMIC DNA]</scope>
    <source>
        <strain evidence="4 5">AGMB00827</strain>
    </source>
</reference>
<keyword evidence="2" id="KW-0804">Transcription</keyword>
<feature type="domain" description="HTH deoR-type" evidence="3">
    <location>
        <begin position="1"/>
        <end position="57"/>
    </location>
</feature>
<evidence type="ECO:0000256" key="1">
    <source>
        <dbReference type="ARBA" id="ARBA00023015"/>
    </source>
</evidence>
<organism evidence="4 5">
    <name type="scientific">Collinsella ureilytica</name>
    <dbReference type="NCBI Taxonomy" id="2869515"/>
    <lineage>
        <taxon>Bacteria</taxon>
        <taxon>Bacillati</taxon>
        <taxon>Actinomycetota</taxon>
        <taxon>Coriobacteriia</taxon>
        <taxon>Coriobacteriales</taxon>
        <taxon>Coriobacteriaceae</taxon>
        <taxon>Collinsella</taxon>
    </lineage>
</organism>
<dbReference type="SUPFAM" id="SSF46785">
    <property type="entry name" value="Winged helix' DNA-binding domain"/>
    <property type="match status" value="1"/>
</dbReference>
<keyword evidence="4" id="KW-0238">DNA-binding</keyword>
<dbReference type="PANTHER" id="PTHR30363:SF44">
    <property type="entry name" value="AGA OPERON TRANSCRIPTIONAL REPRESSOR-RELATED"/>
    <property type="match status" value="1"/>
</dbReference>
<sequence>MKQRRSALVDMVNRMGTVSFHQIKDAFPDVSDMTLRTDLKALDADRQIVRIHGGARSVEQIIGTDGLLATRTSKHADEKEQIARKAIELIKPNTTVFLDSGSTTTALAASFPDEPIMVFSSSITCAAELARLKHPSVYMTGGELDRYSMSLNGSQALSSVRTLSFDQYFMGITGYTMHGGVVCGSSEETSLKQTCIERADEVIALMDSSKVGRRSTFTVCDLDQIDIVVSDGKLPEDFLLACSNAGVEVL</sequence>
<comment type="caution">
    <text evidence="4">The sequence shown here is derived from an EMBL/GenBank/DDBJ whole genome shotgun (WGS) entry which is preliminary data.</text>
</comment>
<protein>
    <submittedName>
        <fullName evidence="4">DeoR/GlpR family DNA-binding transcription regulator</fullName>
    </submittedName>
</protein>
<dbReference type="Proteomes" id="UP000700908">
    <property type="component" value="Unassembled WGS sequence"/>
</dbReference>
<dbReference type="SMART" id="SM01134">
    <property type="entry name" value="DeoRC"/>
    <property type="match status" value="1"/>
</dbReference>
<dbReference type="Pfam" id="PF08220">
    <property type="entry name" value="HTH_DeoR"/>
    <property type="match status" value="1"/>
</dbReference>
<evidence type="ECO:0000256" key="2">
    <source>
        <dbReference type="ARBA" id="ARBA00023163"/>
    </source>
</evidence>
<dbReference type="InterPro" id="IPR050313">
    <property type="entry name" value="Carb_Metab_HTH_regulators"/>
</dbReference>
<dbReference type="SUPFAM" id="SSF100950">
    <property type="entry name" value="NagB/RpiA/CoA transferase-like"/>
    <property type="match status" value="1"/>
</dbReference>
<accession>A0ABS7MIP4</accession>
<gene>
    <name evidence="4" type="ORF">K6V98_00760</name>
</gene>
<proteinExistence type="predicted"/>
<dbReference type="Pfam" id="PF00455">
    <property type="entry name" value="DeoRC"/>
    <property type="match status" value="1"/>
</dbReference>
<name>A0ABS7MIP4_9ACTN</name>
<dbReference type="PROSITE" id="PS51000">
    <property type="entry name" value="HTH_DEOR_2"/>
    <property type="match status" value="1"/>
</dbReference>
<dbReference type="PANTHER" id="PTHR30363">
    <property type="entry name" value="HTH-TYPE TRANSCRIPTIONAL REGULATOR SRLR-RELATED"/>
    <property type="match status" value="1"/>
</dbReference>
<dbReference type="InterPro" id="IPR037171">
    <property type="entry name" value="NagB/RpiA_transferase-like"/>
</dbReference>
<dbReference type="Gene3D" id="3.40.50.1360">
    <property type="match status" value="1"/>
</dbReference>
<dbReference type="InterPro" id="IPR014036">
    <property type="entry name" value="DeoR-like_C"/>
</dbReference>
<keyword evidence="1" id="KW-0805">Transcription regulation</keyword>
<dbReference type="InterPro" id="IPR001034">
    <property type="entry name" value="DeoR_HTH"/>
</dbReference>
<evidence type="ECO:0000259" key="3">
    <source>
        <dbReference type="PROSITE" id="PS51000"/>
    </source>
</evidence>
<keyword evidence="5" id="KW-1185">Reference proteome</keyword>
<dbReference type="EMBL" id="JAIMFO010000004">
    <property type="protein sequence ID" value="MBY4796898.1"/>
    <property type="molecule type" value="Genomic_DNA"/>
</dbReference>
<dbReference type="GO" id="GO:0003677">
    <property type="term" value="F:DNA binding"/>
    <property type="evidence" value="ECO:0007669"/>
    <property type="project" value="UniProtKB-KW"/>
</dbReference>